<protein>
    <recommendedName>
        <fullName evidence="5">40S ribosomal protein S19</fullName>
    </recommendedName>
</protein>
<dbReference type="GO" id="GO:0003723">
    <property type="term" value="F:RNA binding"/>
    <property type="evidence" value="ECO:0007669"/>
    <property type="project" value="TreeGrafter"/>
</dbReference>
<evidence type="ECO:0000313" key="4">
    <source>
        <dbReference type="EMBL" id="CAD8680754.1"/>
    </source>
</evidence>
<accession>A0A7S0WS16</accession>
<dbReference type="GO" id="GO:0006412">
    <property type="term" value="P:translation"/>
    <property type="evidence" value="ECO:0007669"/>
    <property type="project" value="InterPro"/>
</dbReference>
<name>A0A7S0WS16_9CHLO</name>
<dbReference type="FunFam" id="1.10.10.10:FF:000118">
    <property type="entry name" value="40S ribosomal protein S19"/>
    <property type="match status" value="1"/>
</dbReference>
<keyword evidence="2" id="KW-0689">Ribosomal protein</keyword>
<dbReference type="InterPro" id="IPR036388">
    <property type="entry name" value="WH-like_DNA-bd_sf"/>
</dbReference>
<dbReference type="PANTHER" id="PTHR11710">
    <property type="entry name" value="40S RIBOSOMAL PROTEIN S19"/>
    <property type="match status" value="1"/>
</dbReference>
<dbReference type="InterPro" id="IPR001266">
    <property type="entry name" value="Ribosomal_eS19"/>
</dbReference>
<dbReference type="SUPFAM" id="SSF46785">
    <property type="entry name" value="Winged helix' DNA-binding domain"/>
    <property type="match status" value="1"/>
</dbReference>
<dbReference type="PANTHER" id="PTHR11710:SF0">
    <property type="entry name" value="40S RIBOSOMAL PROTEIN S19"/>
    <property type="match status" value="1"/>
</dbReference>
<evidence type="ECO:0008006" key="5">
    <source>
        <dbReference type="Google" id="ProtNLM"/>
    </source>
</evidence>
<dbReference type="Gene3D" id="1.10.10.10">
    <property type="entry name" value="Winged helix-like DNA-binding domain superfamily/Winged helix DNA-binding domain"/>
    <property type="match status" value="1"/>
</dbReference>
<dbReference type="InterPro" id="IPR036390">
    <property type="entry name" value="WH_DNA-bd_sf"/>
</dbReference>
<dbReference type="GO" id="GO:0000028">
    <property type="term" value="P:ribosomal small subunit assembly"/>
    <property type="evidence" value="ECO:0007669"/>
    <property type="project" value="TreeGrafter"/>
</dbReference>
<gene>
    <name evidence="4" type="ORF">CLEI1391_LOCUS9757</name>
</gene>
<sequence>MAEFKPTCVKDVPAHEFISAYAAHLKSNDKLHLPTWVDVVKTAKHKELAPYDEDWYFVRAAAICRRLYNRPGIGIGRFQCFFGGSAGRGCRPERFSKASGGLVRHILKSLEEIGIVEKDAGVKGGRRLTASGRRDMDLIAGRVPVSLAVF</sequence>
<comment type="similarity">
    <text evidence="1">Belongs to the eukaryotic ribosomal protein eS19 family.</text>
</comment>
<proteinExistence type="inferred from homology"/>
<evidence type="ECO:0000256" key="2">
    <source>
        <dbReference type="ARBA" id="ARBA00022980"/>
    </source>
</evidence>
<evidence type="ECO:0000256" key="1">
    <source>
        <dbReference type="ARBA" id="ARBA00010014"/>
    </source>
</evidence>
<dbReference type="AlphaFoldDB" id="A0A7S0WS16"/>
<dbReference type="Pfam" id="PF01090">
    <property type="entry name" value="Ribosomal_S19e"/>
    <property type="match status" value="1"/>
</dbReference>
<dbReference type="GO" id="GO:0003735">
    <property type="term" value="F:structural constituent of ribosome"/>
    <property type="evidence" value="ECO:0007669"/>
    <property type="project" value="InterPro"/>
</dbReference>
<keyword evidence="3" id="KW-0687">Ribonucleoprotein</keyword>
<organism evidence="4">
    <name type="scientific">Chlamydomonas leiostraca</name>
    <dbReference type="NCBI Taxonomy" id="1034604"/>
    <lineage>
        <taxon>Eukaryota</taxon>
        <taxon>Viridiplantae</taxon>
        <taxon>Chlorophyta</taxon>
        <taxon>core chlorophytes</taxon>
        <taxon>Chlorophyceae</taxon>
        <taxon>CS clade</taxon>
        <taxon>Chlamydomonadales</taxon>
        <taxon>Chlamydomonadaceae</taxon>
        <taxon>Chlamydomonas</taxon>
    </lineage>
</organism>
<dbReference type="GO" id="GO:0022627">
    <property type="term" value="C:cytosolic small ribosomal subunit"/>
    <property type="evidence" value="ECO:0007669"/>
    <property type="project" value="TreeGrafter"/>
</dbReference>
<dbReference type="EMBL" id="HBFB01017405">
    <property type="protein sequence ID" value="CAD8680754.1"/>
    <property type="molecule type" value="Transcribed_RNA"/>
</dbReference>
<reference evidence="4" key="1">
    <citation type="submission" date="2021-01" db="EMBL/GenBank/DDBJ databases">
        <authorList>
            <person name="Corre E."/>
            <person name="Pelletier E."/>
            <person name="Niang G."/>
            <person name="Scheremetjew M."/>
            <person name="Finn R."/>
            <person name="Kale V."/>
            <person name="Holt S."/>
            <person name="Cochrane G."/>
            <person name="Meng A."/>
            <person name="Brown T."/>
            <person name="Cohen L."/>
        </authorList>
    </citation>
    <scope>NUCLEOTIDE SEQUENCE</scope>
    <source>
        <strain evidence="4">SAG 11-49</strain>
    </source>
</reference>
<dbReference type="SMART" id="SM01413">
    <property type="entry name" value="Ribosomal_S19e"/>
    <property type="match status" value="1"/>
</dbReference>
<evidence type="ECO:0000256" key="3">
    <source>
        <dbReference type="ARBA" id="ARBA00023274"/>
    </source>
</evidence>